<dbReference type="PANTHER" id="PTHR15735:SF21">
    <property type="entry name" value="PROTEIN NERVOUS WRECK"/>
    <property type="match status" value="1"/>
</dbReference>
<evidence type="ECO:0000256" key="2">
    <source>
        <dbReference type="SAM" id="MobiDB-lite"/>
    </source>
</evidence>
<dbReference type="FunFam" id="1.20.1270.60:FF:000039">
    <property type="entry name" value="FCH and double SH3 domains protein"/>
    <property type="match status" value="1"/>
</dbReference>
<evidence type="ECO:0000313" key="4">
    <source>
        <dbReference type="EMBL" id="CAD7393449.1"/>
    </source>
</evidence>
<gene>
    <name evidence="4" type="ORF">TCEB3V08_LOCUS1418</name>
</gene>
<evidence type="ECO:0000256" key="1">
    <source>
        <dbReference type="PROSITE-ProRule" id="PRU01077"/>
    </source>
</evidence>
<dbReference type="Gene3D" id="1.20.1270.60">
    <property type="entry name" value="Arfaptin homology (AH) domain/BAR domain"/>
    <property type="match status" value="1"/>
</dbReference>
<feature type="region of interest" description="Disordered" evidence="2">
    <location>
        <begin position="492"/>
        <end position="550"/>
    </location>
</feature>
<dbReference type="InterPro" id="IPR001060">
    <property type="entry name" value="FCH_dom"/>
</dbReference>
<keyword evidence="1" id="KW-0175">Coiled coil</keyword>
<dbReference type="GO" id="GO:0030833">
    <property type="term" value="P:regulation of actin filament polymerization"/>
    <property type="evidence" value="ECO:0007669"/>
    <property type="project" value="TreeGrafter"/>
</dbReference>
<dbReference type="GO" id="GO:0007274">
    <property type="term" value="P:neuromuscular synaptic transmission"/>
    <property type="evidence" value="ECO:0007669"/>
    <property type="project" value="TreeGrafter"/>
</dbReference>
<dbReference type="GO" id="GO:0031594">
    <property type="term" value="C:neuromuscular junction"/>
    <property type="evidence" value="ECO:0007669"/>
    <property type="project" value="TreeGrafter"/>
</dbReference>
<feature type="compositionally biased region" description="Basic and acidic residues" evidence="2">
    <location>
        <begin position="523"/>
        <end position="543"/>
    </location>
</feature>
<dbReference type="SUPFAM" id="SSF103657">
    <property type="entry name" value="BAR/IMD domain-like"/>
    <property type="match status" value="1"/>
</dbReference>
<dbReference type="InterPro" id="IPR027267">
    <property type="entry name" value="AH/BAR_dom_sf"/>
</dbReference>
<protein>
    <recommendedName>
        <fullName evidence="3">F-BAR domain-containing protein</fullName>
    </recommendedName>
</protein>
<reference evidence="4" key="1">
    <citation type="submission" date="2020-11" db="EMBL/GenBank/DDBJ databases">
        <authorList>
            <person name="Tran Van P."/>
        </authorList>
    </citation>
    <scope>NUCLEOTIDE SEQUENCE</scope>
</reference>
<dbReference type="InterPro" id="IPR031160">
    <property type="entry name" value="F_BAR_dom"/>
</dbReference>
<evidence type="ECO:0000259" key="3">
    <source>
        <dbReference type="PROSITE" id="PS51741"/>
    </source>
</evidence>
<sequence length="550" mass="63179">MQPPPRKSNYAKFLKTLHSEQVTKLQAKNQHECDLLEDIRNFTLKRSAIEKSYSEALLKISSAFLNKKIPNIPDIKTEGSEEKWNMWNVWRTVLEENEKLARARLAAVEVFHQQIADDAKFLRSNKVQTAKKCVDQIVVIQKELQTCVQDVDKTKKFYFDEEHTAHDVRDKARDIEEKLKKKKGSFFQSITSLQKNSAKVTSKREALEEKSTGARNDYLLSLASANAHQTRYFVVDLQSTMQTMESCVFEKVAEYLTLIGRTELLTCSATQNSFGRIRDQAQQLTREYNLQCLYLFYPVLKQHIQYEFEPCDNDTISRITAEHPSVVQSLSKEAKRWATRISRENINAREYTRRLQVFQGLRDSGQKVDPNDQNGPDLEMKIEELKHNIRRSETAKMKAEARIECLRQGGANNVGGKLALCADRRRNTVKRLTRYRVYRPFRRGAIHDNSVFPLLFTPLLLMQSCVTVNVDEWLQDVDNLSVQDMQRSASALSVRTDASGAGEAPSSDSLYDSDFDVGSEVTPMERPDSVELVRDEETDRQDAAEVDDLN</sequence>
<dbReference type="GO" id="GO:0055037">
    <property type="term" value="C:recycling endosome"/>
    <property type="evidence" value="ECO:0007669"/>
    <property type="project" value="TreeGrafter"/>
</dbReference>
<feature type="domain" description="F-BAR" evidence="3">
    <location>
        <begin position="11"/>
        <end position="289"/>
    </location>
</feature>
<dbReference type="Pfam" id="PF00611">
    <property type="entry name" value="FCH"/>
    <property type="match status" value="1"/>
</dbReference>
<dbReference type="AlphaFoldDB" id="A0A7R9GQ13"/>
<organism evidence="4">
    <name type="scientific">Timema cristinae</name>
    <name type="common">Walking stick</name>
    <dbReference type="NCBI Taxonomy" id="61476"/>
    <lineage>
        <taxon>Eukaryota</taxon>
        <taxon>Metazoa</taxon>
        <taxon>Ecdysozoa</taxon>
        <taxon>Arthropoda</taxon>
        <taxon>Hexapoda</taxon>
        <taxon>Insecta</taxon>
        <taxon>Pterygota</taxon>
        <taxon>Neoptera</taxon>
        <taxon>Polyneoptera</taxon>
        <taxon>Phasmatodea</taxon>
        <taxon>Timematodea</taxon>
        <taxon>Timematoidea</taxon>
        <taxon>Timematidae</taxon>
        <taxon>Timema</taxon>
    </lineage>
</organism>
<dbReference type="PROSITE" id="PS51741">
    <property type="entry name" value="F_BAR"/>
    <property type="match status" value="1"/>
</dbReference>
<dbReference type="SMART" id="SM00055">
    <property type="entry name" value="FCH"/>
    <property type="match status" value="1"/>
</dbReference>
<accession>A0A7R9GQ13</accession>
<proteinExistence type="predicted"/>
<name>A0A7R9GQ13_TIMCR</name>
<dbReference type="EMBL" id="OC316720">
    <property type="protein sequence ID" value="CAD7393449.1"/>
    <property type="molecule type" value="Genomic_DNA"/>
</dbReference>
<dbReference type="PANTHER" id="PTHR15735">
    <property type="entry name" value="FCH AND DOUBLE SH3 DOMAINS PROTEIN"/>
    <property type="match status" value="1"/>
</dbReference>